<dbReference type="EMBL" id="FNQO01000001">
    <property type="protein sequence ID" value="SDZ91846.1"/>
    <property type="molecule type" value="Genomic_DNA"/>
</dbReference>
<keyword evidence="2 10" id="KW-0285">Flavoprotein</keyword>
<keyword evidence="14" id="KW-1185">Reference proteome</keyword>
<dbReference type="InterPro" id="IPR036188">
    <property type="entry name" value="FAD/NAD-bd_sf"/>
</dbReference>
<dbReference type="Proteomes" id="UP000198658">
    <property type="component" value="Unassembled WGS sequence"/>
</dbReference>
<feature type="domain" description="Pyridine nucleotide-disulphide oxidoreductase dimerisation" evidence="11">
    <location>
        <begin position="359"/>
        <end position="467"/>
    </location>
</feature>
<keyword evidence="4" id="KW-0521">NADP</keyword>
<evidence type="ECO:0000256" key="1">
    <source>
        <dbReference type="ARBA" id="ARBA00007532"/>
    </source>
</evidence>
<dbReference type="Pfam" id="PF02852">
    <property type="entry name" value="Pyr_redox_dim"/>
    <property type="match status" value="1"/>
</dbReference>
<dbReference type="Gene3D" id="3.30.390.30">
    <property type="match status" value="1"/>
</dbReference>
<feature type="binding site" evidence="8">
    <location>
        <position position="283"/>
    </location>
    <ligand>
        <name>NAD(+)</name>
        <dbReference type="ChEBI" id="CHEBI:57540"/>
    </ligand>
</feature>
<dbReference type="InterPro" id="IPR023753">
    <property type="entry name" value="FAD/NAD-binding_dom"/>
</dbReference>
<protein>
    <submittedName>
        <fullName evidence="13">Pyruvate/2-oxoglutarate dehydrogenase complex, dihydrolipoamide dehydrogenase (E3) component</fullName>
    </submittedName>
</protein>
<dbReference type="PANTHER" id="PTHR43014:SF2">
    <property type="entry name" value="MERCURIC REDUCTASE"/>
    <property type="match status" value="1"/>
</dbReference>
<evidence type="ECO:0000256" key="2">
    <source>
        <dbReference type="ARBA" id="ARBA00022630"/>
    </source>
</evidence>
<feature type="domain" description="FAD/NAD(P)-binding" evidence="12">
    <location>
        <begin position="10"/>
        <end position="337"/>
    </location>
</feature>
<sequence length="494" mass="53331">MSKPKKFDRNLIVIGAGAAGLVSAYIAAAVKAKVTLIEAGAMGGDCLNSGCVPSKALIKTARVAQQVRDAARFGVRLAAPQIDFPAVMAHVRKSIADIEPHDSVERYTDLGVEVLQGRAQLVDPWTVKIALNAGGAQTLTARAIIVATGAEPLVPPLPGLERVGYVTSDTLWERLANLQQVPDKFLVLGGGAIGCEMAQAFARLGSRVTLVEMADRLLPQEDSDVSDAVQRALSADGVTVLTAHQALAFDNNETQLTEAGSVRLRGPGGELELEFDHLLLALGRRARGSGFGLEELGIVEDGKLYTDPFLRTRYPHILAAGDLVGPYQFTHMASHQAWYAAVNGLFGDLKKFAVDYSLVPRAVFVEPEVASVGLNEQQAKERGIPYEVTRYGIDDLDRAIVDGAAQGFVKVLTAPGKDKILGVTIVGENAAELIAEFVLAMKHRLGLNKLLGTIHIYPTMAEANKYAAGNWKRAHAPEKLLRWLERFHRWRRGQ</sequence>
<reference evidence="14" key="1">
    <citation type="submission" date="2016-10" db="EMBL/GenBank/DDBJ databases">
        <authorList>
            <person name="Varghese N."/>
            <person name="Submissions S."/>
        </authorList>
    </citation>
    <scope>NUCLEOTIDE SEQUENCE [LARGE SCALE GENOMIC DNA]</scope>
    <source>
        <strain evidence="14">CGMCC 1.10657</strain>
    </source>
</reference>
<evidence type="ECO:0000256" key="8">
    <source>
        <dbReference type="PIRSR" id="PIRSR000350-3"/>
    </source>
</evidence>
<feature type="binding site" evidence="8">
    <location>
        <position position="322"/>
    </location>
    <ligand>
        <name>FAD</name>
        <dbReference type="ChEBI" id="CHEBI:57692"/>
    </ligand>
</feature>
<evidence type="ECO:0000256" key="3">
    <source>
        <dbReference type="ARBA" id="ARBA00022827"/>
    </source>
</evidence>
<dbReference type="AlphaFoldDB" id="A0A1H3WXF1"/>
<dbReference type="PRINTS" id="PR00411">
    <property type="entry name" value="PNDRDTASEI"/>
</dbReference>
<comment type="similarity">
    <text evidence="1 10">Belongs to the class-I pyridine nucleotide-disulfide oxidoreductase family.</text>
</comment>
<dbReference type="PRINTS" id="PR00368">
    <property type="entry name" value="FADPNR"/>
</dbReference>
<feature type="binding site" evidence="8">
    <location>
        <position position="55"/>
    </location>
    <ligand>
        <name>FAD</name>
        <dbReference type="ChEBI" id="CHEBI:57692"/>
    </ligand>
</feature>
<accession>A0A1H3WXF1</accession>
<dbReference type="FunFam" id="3.30.390.30:FF:000001">
    <property type="entry name" value="Dihydrolipoyl dehydrogenase"/>
    <property type="match status" value="1"/>
</dbReference>
<keyword evidence="7 10" id="KW-0676">Redox-active center</keyword>
<dbReference type="SUPFAM" id="SSF55424">
    <property type="entry name" value="FAD/NAD-linked reductases, dimerisation (C-terminal) domain"/>
    <property type="match status" value="1"/>
</dbReference>
<evidence type="ECO:0000256" key="7">
    <source>
        <dbReference type="ARBA" id="ARBA00023284"/>
    </source>
</evidence>
<dbReference type="InterPro" id="IPR016156">
    <property type="entry name" value="FAD/NAD-linked_Rdtase_dimer_sf"/>
</dbReference>
<keyword evidence="8" id="KW-0520">NAD</keyword>
<evidence type="ECO:0000256" key="4">
    <source>
        <dbReference type="ARBA" id="ARBA00022857"/>
    </source>
</evidence>
<keyword evidence="3 8" id="KW-0274">FAD</keyword>
<feature type="disulfide bond" description="Redox-active" evidence="9">
    <location>
        <begin position="46"/>
        <end position="51"/>
    </location>
</feature>
<name>A0A1H3WXF1_9GAMM</name>
<evidence type="ECO:0000259" key="11">
    <source>
        <dbReference type="Pfam" id="PF02852"/>
    </source>
</evidence>
<dbReference type="Pfam" id="PF07992">
    <property type="entry name" value="Pyr_redox_2"/>
    <property type="match status" value="1"/>
</dbReference>
<evidence type="ECO:0000256" key="9">
    <source>
        <dbReference type="PIRSR" id="PIRSR000350-4"/>
    </source>
</evidence>
<dbReference type="SUPFAM" id="SSF51905">
    <property type="entry name" value="FAD/NAD(P)-binding domain"/>
    <property type="match status" value="1"/>
</dbReference>
<dbReference type="InterPro" id="IPR004099">
    <property type="entry name" value="Pyr_nucl-diS_OxRdtase_dimer"/>
</dbReference>
<evidence type="ECO:0000313" key="14">
    <source>
        <dbReference type="Proteomes" id="UP000198658"/>
    </source>
</evidence>
<keyword evidence="8" id="KW-0547">Nucleotide-binding</keyword>
<gene>
    <name evidence="13" type="ORF">SAMN05216562_1200</name>
</gene>
<dbReference type="RefSeq" id="WP_244506141.1">
    <property type="nucleotide sequence ID" value="NZ_FNQO01000001.1"/>
</dbReference>
<evidence type="ECO:0000259" key="12">
    <source>
        <dbReference type="Pfam" id="PF07992"/>
    </source>
</evidence>
<comment type="cofactor">
    <cofactor evidence="8">
        <name>FAD</name>
        <dbReference type="ChEBI" id="CHEBI:57692"/>
    </cofactor>
    <text evidence="8">Binds 1 FAD per subunit.</text>
</comment>
<evidence type="ECO:0000313" key="13">
    <source>
        <dbReference type="EMBL" id="SDZ91846.1"/>
    </source>
</evidence>
<feature type="binding site" evidence="8">
    <location>
        <position position="212"/>
    </location>
    <ligand>
        <name>NAD(+)</name>
        <dbReference type="ChEBI" id="CHEBI:57540"/>
    </ligand>
</feature>
<evidence type="ECO:0000256" key="5">
    <source>
        <dbReference type="ARBA" id="ARBA00023002"/>
    </source>
</evidence>
<evidence type="ECO:0000256" key="6">
    <source>
        <dbReference type="ARBA" id="ARBA00023157"/>
    </source>
</evidence>
<keyword evidence="13" id="KW-0670">Pyruvate</keyword>
<dbReference type="PIRSF" id="PIRSF000350">
    <property type="entry name" value="Mercury_reductase_MerA"/>
    <property type="match status" value="1"/>
</dbReference>
<dbReference type="Gene3D" id="3.50.50.60">
    <property type="entry name" value="FAD/NAD(P)-binding domain"/>
    <property type="match status" value="2"/>
</dbReference>
<organism evidence="13 14">
    <name type="scientific">Microbulbifer marinus</name>
    <dbReference type="NCBI Taxonomy" id="658218"/>
    <lineage>
        <taxon>Bacteria</taxon>
        <taxon>Pseudomonadati</taxon>
        <taxon>Pseudomonadota</taxon>
        <taxon>Gammaproteobacteria</taxon>
        <taxon>Cellvibrionales</taxon>
        <taxon>Microbulbiferaceae</taxon>
        <taxon>Microbulbifer</taxon>
    </lineage>
</organism>
<dbReference type="GO" id="GO:0003955">
    <property type="term" value="F:NAD(P)H dehydrogenase (quinone) activity"/>
    <property type="evidence" value="ECO:0007669"/>
    <property type="project" value="TreeGrafter"/>
</dbReference>
<proteinExistence type="inferred from homology"/>
<dbReference type="PROSITE" id="PS00076">
    <property type="entry name" value="PYRIDINE_REDOX_1"/>
    <property type="match status" value="1"/>
</dbReference>
<keyword evidence="5 10" id="KW-0560">Oxidoreductase</keyword>
<dbReference type="GO" id="GO:0016668">
    <property type="term" value="F:oxidoreductase activity, acting on a sulfur group of donors, NAD(P) as acceptor"/>
    <property type="evidence" value="ECO:0007669"/>
    <property type="project" value="InterPro"/>
</dbReference>
<feature type="binding site" evidence="8">
    <location>
        <begin position="189"/>
        <end position="196"/>
    </location>
    <ligand>
        <name>NAD(+)</name>
        <dbReference type="ChEBI" id="CHEBI:57540"/>
    </ligand>
</feature>
<dbReference type="PANTHER" id="PTHR43014">
    <property type="entry name" value="MERCURIC REDUCTASE"/>
    <property type="match status" value="1"/>
</dbReference>
<keyword evidence="6" id="KW-1015">Disulfide bond</keyword>
<dbReference type="STRING" id="658218.SAMN05216562_1200"/>
<dbReference type="GO" id="GO:0050660">
    <property type="term" value="F:flavin adenine dinucleotide binding"/>
    <property type="evidence" value="ECO:0007669"/>
    <property type="project" value="TreeGrafter"/>
</dbReference>
<dbReference type="InterPro" id="IPR012999">
    <property type="entry name" value="Pyr_OxRdtase_I_AS"/>
</dbReference>
<dbReference type="InterPro" id="IPR001100">
    <property type="entry name" value="Pyr_nuc-diS_OxRdtase"/>
</dbReference>
<evidence type="ECO:0000256" key="10">
    <source>
        <dbReference type="RuleBase" id="RU003691"/>
    </source>
</evidence>